<accession>A0A098VQU6</accession>
<comment type="caution">
    <text evidence="3">The sequence shown here is derived from an EMBL/GenBank/DDBJ whole genome shotgun (WGS) entry which is preliminary data.</text>
</comment>
<gene>
    <name evidence="3" type="ORF">DI09_41p210</name>
</gene>
<evidence type="ECO:0000256" key="2">
    <source>
        <dbReference type="SAM" id="Phobius"/>
    </source>
</evidence>
<evidence type="ECO:0000313" key="3">
    <source>
        <dbReference type="EMBL" id="KGG51209.1"/>
    </source>
</evidence>
<organism evidence="3 4">
    <name type="scientific">Mitosporidium daphniae</name>
    <dbReference type="NCBI Taxonomy" id="1485682"/>
    <lineage>
        <taxon>Eukaryota</taxon>
        <taxon>Fungi</taxon>
        <taxon>Fungi incertae sedis</taxon>
        <taxon>Microsporidia</taxon>
        <taxon>Mitosporidium</taxon>
    </lineage>
</organism>
<reference evidence="3 4" key="1">
    <citation type="submission" date="2014-04" db="EMBL/GenBank/DDBJ databases">
        <title>A new species of microsporidia sheds light on the evolution of extreme parasitism.</title>
        <authorList>
            <person name="Haag K.L."/>
            <person name="James T.Y."/>
            <person name="Larsson R."/>
            <person name="Schaer T.M."/>
            <person name="Refardt D."/>
            <person name="Pombert J.-F."/>
            <person name="Ebert D."/>
        </authorList>
    </citation>
    <scope>NUCLEOTIDE SEQUENCE [LARGE SCALE GENOMIC DNA]</scope>
    <source>
        <strain evidence="3 4">UGP3</strain>
        <tissue evidence="3">Spores</tissue>
    </source>
</reference>
<dbReference type="VEuPathDB" id="MicrosporidiaDB:DI09_41p210"/>
<feature type="compositionally biased region" description="Basic and acidic residues" evidence="1">
    <location>
        <begin position="110"/>
        <end position="125"/>
    </location>
</feature>
<feature type="region of interest" description="Disordered" evidence="1">
    <location>
        <begin position="103"/>
        <end position="125"/>
    </location>
</feature>
<feature type="transmembrane region" description="Helical" evidence="2">
    <location>
        <begin position="60"/>
        <end position="81"/>
    </location>
</feature>
<evidence type="ECO:0000256" key="1">
    <source>
        <dbReference type="SAM" id="MobiDB-lite"/>
    </source>
</evidence>
<dbReference type="GeneID" id="25259917"/>
<dbReference type="HOGENOM" id="CLU_1993158_0_0_1"/>
<keyword evidence="2" id="KW-0812">Transmembrane</keyword>
<protein>
    <submittedName>
        <fullName evidence="3">Uncharacterized protein</fullName>
    </submittedName>
</protein>
<name>A0A098VQU6_9MICR</name>
<keyword evidence="2" id="KW-0472">Membrane</keyword>
<evidence type="ECO:0000313" key="4">
    <source>
        <dbReference type="Proteomes" id="UP000029725"/>
    </source>
</evidence>
<feature type="transmembrane region" description="Helical" evidence="2">
    <location>
        <begin position="20"/>
        <end position="40"/>
    </location>
</feature>
<dbReference type="Proteomes" id="UP000029725">
    <property type="component" value="Unassembled WGS sequence"/>
</dbReference>
<dbReference type="AlphaFoldDB" id="A0A098VQU6"/>
<dbReference type="RefSeq" id="XP_013237636.1">
    <property type="nucleotide sequence ID" value="XM_013382182.1"/>
</dbReference>
<keyword evidence="2" id="KW-1133">Transmembrane helix</keyword>
<dbReference type="EMBL" id="JMKJ01000355">
    <property type="protein sequence ID" value="KGG51209.1"/>
    <property type="molecule type" value="Genomic_DNA"/>
</dbReference>
<sequence>MGFPISVADYEKLSLSTAILWSFLVYFIFTAIVESVVLFFKSRNADAKPFKDELLNPITAAMFTLSPIIMLSIHAIMALLVHGSPVNPKYLAPILGLIEALKPNTGKPVPPKDAKTGSKEITDPK</sequence>
<proteinExistence type="predicted"/>
<keyword evidence="4" id="KW-1185">Reference proteome</keyword>